<feature type="signal peptide" evidence="1">
    <location>
        <begin position="1"/>
        <end position="21"/>
    </location>
</feature>
<evidence type="ECO:0000313" key="3">
    <source>
        <dbReference type="Proteomes" id="UP000636010"/>
    </source>
</evidence>
<accession>A0ABQ1MC21</accession>
<protein>
    <recommendedName>
        <fullName evidence="4">Outer membrane protein beta-barrel domain-containing protein</fullName>
    </recommendedName>
</protein>
<dbReference type="RefSeq" id="WP_188463782.1">
    <property type="nucleotide sequence ID" value="NZ_BAABHU010000007.1"/>
</dbReference>
<reference evidence="3" key="1">
    <citation type="journal article" date="2019" name="Int. J. Syst. Evol. Microbiol.">
        <title>The Global Catalogue of Microorganisms (GCM) 10K type strain sequencing project: providing services to taxonomists for standard genome sequencing and annotation.</title>
        <authorList>
            <consortium name="The Broad Institute Genomics Platform"/>
            <consortium name="The Broad Institute Genome Sequencing Center for Infectious Disease"/>
            <person name="Wu L."/>
            <person name="Ma J."/>
        </authorList>
    </citation>
    <scope>NUCLEOTIDE SEQUENCE [LARGE SCALE GENOMIC DNA]</scope>
    <source>
        <strain evidence="3">CGMCC 1.10832</strain>
    </source>
</reference>
<organism evidence="2 3">
    <name type="scientific">Marivirga lumbricoides</name>
    <dbReference type="NCBI Taxonomy" id="1046115"/>
    <lineage>
        <taxon>Bacteria</taxon>
        <taxon>Pseudomonadati</taxon>
        <taxon>Bacteroidota</taxon>
        <taxon>Cytophagia</taxon>
        <taxon>Cytophagales</taxon>
        <taxon>Marivirgaceae</taxon>
        <taxon>Marivirga</taxon>
    </lineage>
</organism>
<evidence type="ECO:0000313" key="2">
    <source>
        <dbReference type="EMBL" id="GGC38218.1"/>
    </source>
</evidence>
<keyword evidence="1" id="KW-0732">Signal</keyword>
<proteinExistence type="predicted"/>
<name>A0ABQ1MC21_9BACT</name>
<comment type="caution">
    <text evidence="2">The sequence shown here is derived from an EMBL/GenBank/DDBJ whole genome shotgun (WGS) entry which is preliminary data.</text>
</comment>
<feature type="chain" id="PRO_5046813803" description="Outer membrane protein beta-barrel domain-containing protein" evidence="1">
    <location>
        <begin position="22"/>
        <end position="270"/>
    </location>
</feature>
<dbReference type="EMBL" id="BMEC01000007">
    <property type="protein sequence ID" value="GGC38218.1"/>
    <property type="molecule type" value="Genomic_DNA"/>
</dbReference>
<evidence type="ECO:0008006" key="4">
    <source>
        <dbReference type="Google" id="ProtNLM"/>
    </source>
</evidence>
<evidence type="ECO:0000256" key="1">
    <source>
        <dbReference type="SAM" id="SignalP"/>
    </source>
</evidence>
<sequence length="270" mass="30582">MNKITISLVCALFSTILPSFAQVSESTPYENKTYFITGVGGSYVNVIDEGISPLLYKGVGGGAVLGHYRETGKSIAQSTARFDFNNPISSISGAEMYTYRVEGVYQHYFKLPAQEDRKLKIHPGAALLGRWVLRDHLNFTNNSQHIETRFSLAPSVLLQLPFSLFSRKFETGIFSQIPIITYASRPIFASTKFSASLNKDEASFFDYLKGGQVTSFGNYFRWSAQSYLLFHLKNNNAIRFDYFWMYEDYNSINPITTGEHSIMLSTFFKL</sequence>
<keyword evidence="3" id="KW-1185">Reference proteome</keyword>
<gene>
    <name evidence="2" type="ORF">GCM10011506_24530</name>
</gene>
<dbReference type="Proteomes" id="UP000636010">
    <property type="component" value="Unassembled WGS sequence"/>
</dbReference>